<feature type="repeat" description="WD" evidence="1">
    <location>
        <begin position="238"/>
        <end position="270"/>
    </location>
</feature>
<feature type="compositionally biased region" description="Polar residues" evidence="2">
    <location>
        <begin position="675"/>
        <end position="687"/>
    </location>
</feature>
<dbReference type="InterPro" id="IPR001810">
    <property type="entry name" value="F-box_dom"/>
</dbReference>
<dbReference type="GO" id="GO:0005634">
    <property type="term" value="C:nucleus"/>
    <property type="evidence" value="ECO:0007669"/>
    <property type="project" value="TreeGrafter"/>
</dbReference>
<dbReference type="PROSITE" id="PS50181">
    <property type="entry name" value="FBOX"/>
    <property type="match status" value="1"/>
</dbReference>
<dbReference type="Pfam" id="PF12937">
    <property type="entry name" value="F-box-like"/>
    <property type="match status" value="1"/>
</dbReference>
<evidence type="ECO:0000313" key="5">
    <source>
        <dbReference type="Proteomes" id="UP000217790"/>
    </source>
</evidence>
<feature type="domain" description="F-box" evidence="3">
    <location>
        <begin position="26"/>
        <end position="72"/>
    </location>
</feature>
<dbReference type="SUPFAM" id="SSF81383">
    <property type="entry name" value="F-box domain"/>
    <property type="match status" value="1"/>
</dbReference>
<dbReference type="PANTHER" id="PTHR19855">
    <property type="entry name" value="WD40 REPEAT PROTEIN 12, 37"/>
    <property type="match status" value="1"/>
</dbReference>
<dbReference type="Gene3D" id="2.130.10.10">
    <property type="entry name" value="YVTN repeat-like/Quinoprotein amine dehydrogenase"/>
    <property type="match status" value="1"/>
</dbReference>
<dbReference type="SMART" id="SM00320">
    <property type="entry name" value="WD40"/>
    <property type="match status" value="3"/>
</dbReference>
<proteinExistence type="predicted"/>
<dbReference type="PROSITE" id="PS50330">
    <property type="entry name" value="UIM"/>
    <property type="match status" value="1"/>
</dbReference>
<feature type="region of interest" description="Disordered" evidence="2">
    <location>
        <begin position="568"/>
        <end position="587"/>
    </location>
</feature>
<keyword evidence="5" id="KW-1185">Reference proteome</keyword>
<dbReference type="FunCoup" id="A0A2H3E4I1">
    <property type="interactions" value="151"/>
</dbReference>
<feature type="region of interest" description="Disordered" evidence="2">
    <location>
        <begin position="528"/>
        <end position="551"/>
    </location>
</feature>
<reference evidence="5" key="1">
    <citation type="journal article" date="2017" name="Nat. Ecol. Evol.">
        <title>Genome expansion and lineage-specific genetic innovations in the forest pathogenic fungi Armillaria.</title>
        <authorList>
            <person name="Sipos G."/>
            <person name="Prasanna A.N."/>
            <person name="Walter M.C."/>
            <person name="O'Connor E."/>
            <person name="Balint B."/>
            <person name="Krizsan K."/>
            <person name="Kiss B."/>
            <person name="Hess J."/>
            <person name="Varga T."/>
            <person name="Slot J."/>
            <person name="Riley R."/>
            <person name="Boka B."/>
            <person name="Rigling D."/>
            <person name="Barry K."/>
            <person name="Lee J."/>
            <person name="Mihaltcheva S."/>
            <person name="LaButti K."/>
            <person name="Lipzen A."/>
            <person name="Waldron R."/>
            <person name="Moloney N.M."/>
            <person name="Sperisen C."/>
            <person name="Kredics L."/>
            <person name="Vagvoelgyi C."/>
            <person name="Patrignani A."/>
            <person name="Fitzpatrick D."/>
            <person name="Nagy I."/>
            <person name="Doyle S."/>
            <person name="Anderson J.B."/>
            <person name="Grigoriev I.V."/>
            <person name="Gueldener U."/>
            <person name="Muensterkoetter M."/>
            <person name="Nagy L.G."/>
        </authorList>
    </citation>
    <scope>NUCLEOTIDE SEQUENCE [LARGE SCALE GENOMIC DNA]</scope>
    <source>
        <strain evidence="5">Ar21-2</strain>
    </source>
</reference>
<feature type="compositionally biased region" description="Low complexity" evidence="2">
    <location>
        <begin position="695"/>
        <end position="714"/>
    </location>
</feature>
<dbReference type="InterPro" id="IPR001680">
    <property type="entry name" value="WD40_rpt"/>
</dbReference>
<protein>
    <recommendedName>
        <fullName evidence="3">F-box domain-containing protein</fullName>
    </recommendedName>
</protein>
<dbReference type="EMBL" id="KZ293645">
    <property type="protein sequence ID" value="PBL02332.1"/>
    <property type="molecule type" value="Genomic_DNA"/>
</dbReference>
<dbReference type="Gene3D" id="1.20.1280.50">
    <property type="match status" value="1"/>
</dbReference>
<dbReference type="PROSITE" id="PS50294">
    <property type="entry name" value="WD_REPEATS_REGION"/>
    <property type="match status" value="1"/>
</dbReference>
<dbReference type="InterPro" id="IPR015943">
    <property type="entry name" value="WD40/YVTN_repeat-like_dom_sf"/>
</dbReference>
<dbReference type="AlphaFoldDB" id="A0A2H3E4I1"/>
<evidence type="ECO:0000259" key="3">
    <source>
        <dbReference type="PROSITE" id="PS50181"/>
    </source>
</evidence>
<dbReference type="Proteomes" id="UP000217790">
    <property type="component" value="Unassembled WGS sequence"/>
</dbReference>
<dbReference type="SUPFAM" id="SSF50978">
    <property type="entry name" value="WD40 repeat-like"/>
    <property type="match status" value="1"/>
</dbReference>
<dbReference type="PANTHER" id="PTHR19855:SF11">
    <property type="entry name" value="RIBOSOME BIOGENESIS PROTEIN WDR12"/>
    <property type="match status" value="1"/>
</dbReference>
<evidence type="ECO:0000256" key="2">
    <source>
        <dbReference type="SAM" id="MobiDB-lite"/>
    </source>
</evidence>
<evidence type="ECO:0000256" key="1">
    <source>
        <dbReference type="PROSITE-ProRule" id="PRU00221"/>
    </source>
</evidence>
<gene>
    <name evidence="4" type="ORF">ARMGADRAFT_1005727</name>
</gene>
<dbReference type="OMA" id="EFSPHVS"/>
<keyword evidence="1" id="KW-0853">WD repeat</keyword>
<dbReference type="PROSITE" id="PS50082">
    <property type="entry name" value="WD_REPEATS_2"/>
    <property type="match status" value="1"/>
</dbReference>
<evidence type="ECO:0000313" key="4">
    <source>
        <dbReference type="EMBL" id="PBL02332.1"/>
    </source>
</evidence>
<dbReference type="OrthoDB" id="429520at2759"/>
<feature type="region of interest" description="Disordered" evidence="2">
    <location>
        <begin position="635"/>
        <end position="758"/>
    </location>
</feature>
<dbReference type="CDD" id="cd09917">
    <property type="entry name" value="F-box_SF"/>
    <property type="match status" value="1"/>
</dbReference>
<dbReference type="InterPro" id="IPR036047">
    <property type="entry name" value="F-box-like_dom_sf"/>
</dbReference>
<dbReference type="InParanoid" id="A0A2H3E4I1"/>
<feature type="compositionally biased region" description="Polar residues" evidence="2">
    <location>
        <begin position="734"/>
        <end position="754"/>
    </location>
</feature>
<sequence length="777" mass="84917">MHNSSFKESQNDLLYQHNPSDASLTRKHGLDIPSENLTHITAYLDPHSLLSLSRVNTQLYAHVKEEHTWRTAFALNFLGIGPEGDLSDFKGRLLRRSEPSWRREYIVRYNLRRRWERSRTATIIHTPVLSPITKIHLLSSNTLLSSSLKYGIVARSVPLTGKVLRGFLSPSPSGTGLGIGNPNTEFSPHVSACDIASDGGTAKIVWGFRSGEVSVMTASKVMDMGTRSAAKLVRCPVEDEHAGEVADVVWDDFAGVVVSAGKDGMVKVWETKKVHCVWSSIVKVGVLDPCVKVVSKLSKGCILAGFQSGDIVVWTGYERDGTVVNDIHETRIPCPVEMASDEPTAFPTISGIHVDTSDPQGVALLVTYEAQPYFYRISLAPTQEVTKYGDSSCGAITALFSSFASKLNESSLVVVGDILGWIGVYDWTSKSRQPVRRFEAHSDGSAVTAIAWNGVTLLVGSARGQVDVFDAYTFEHLRTFSTQVSRRGAQNAIVQEIIVSPEKDVLIVSLGDKVMAWKAGVVPRNGGGGVRARNMTGKKRSKGVTSSKGHAQLDLKASVSESLALLKQEQERARQAHSRERKQRENLESLGLNEVEAVEYLLMLSRDEQAEKEKETMDIASARVEEGVFEWDVDDNLRAGPSSAAARRRSATPSPPSDHNSQLSFKREQMEAGSSKDQQSPTPSSLSSEKDFPFVSKSRSASSSVGSISVWDSGSPKRRLANSPWGSPRAGISVATTPPMANTFGSPSSLYSQRQRQEEEDLRLAIQLSLEEASRIT</sequence>
<accession>A0A2H3E4I1</accession>
<dbReference type="InterPro" id="IPR003903">
    <property type="entry name" value="UIM_dom"/>
</dbReference>
<dbReference type="InterPro" id="IPR036322">
    <property type="entry name" value="WD40_repeat_dom_sf"/>
</dbReference>
<name>A0A2H3E4I1_ARMGA</name>
<organism evidence="4 5">
    <name type="scientific">Armillaria gallica</name>
    <name type="common">Bulbous honey fungus</name>
    <name type="synonym">Armillaria bulbosa</name>
    <dbReference type="NCBI Taxonomy" id="47427"/>
    <lineage>
        <taxon>Eukaryota</taxon>
        <taxon>Fungi</taxon>
        <taxon>Dikarya</taxon>
        <taxon>Basidiomycota</taxon>
        <taxon>Agaricomycotina</taxon>
        <taxon>Agaricomycetes</taxon>
        <taxon>Agaricomycetidae</taxon>
        <taxon>Agaricales</taxon>
        <taxon>Marasmiineae</taxon>
        <taxon>Physalacriaceae</taxon>
        <taxon>Armillaria</taxon>
    </lineage>
</organism>
<dbReference type="STRING" id="47427.A0A2H3E4I1"/>